<dbReference type="InterPro" id="IPR016047">
    <property type="entry name" value="M23ase_b-sheet_dom"/>
</dbReference>
<dbReference type="Proteomes" id="UP000284057">
    <property type="component" value="Unassembled WGS sequence"/>
</dbReference>
<accession>A0A418KS59</accession>
<evidence type="ECO:0000313" key="3">
    <source>
        <dbReference type="EMBL" id="RIQ27112.1"/>
    </source>
</evidence>
<evidence type="ECO:0000256" key="1">
    <source>
        <dbReference type="SAM" id="MobiDB-lite"/>
    </source>
</evidence>
<dbReference type="AlphaFoldDB" id="A0A418KS59"/>
<dbReference type="Pfam" id="PF01551">
    <property type="entry name" value="Peptidase_M23"/>
    <property type="match status" value="1"/>
</dbReference>
<evidence type="ECO:0000259" key="2">
    <source>
        <dbReference type="Pfam" id="PF01551"/>
    </source>
</evidence>
<reference evidence="3 4" key="1">
    <citation type="submission" date="2018-09" db="EMBL/GenBank/DDBJ databases">
        <title>Isolation, diversity and antifungal activity of actinobacteria from wheat.</title>
        <authorList>
            <person name="Han C."/>
        </authorList>
    </citation>
    <scope>NUCLEOTIDE SEQUENCE [LARGE SCALE GENOMIC DNA]</scope>
    <source>
        <strain evidence="3 4">NEAU-YY265</strain>
    </source>
</reference>
<dbReference type="PANTHER" id="PTHR21666">
    <property type="entry name" value="PEPTIDASE-RELATED"/>
    <property type="match status" value="1"/>
</dbReference>
<organism evidence="3 4">
    <name type="scientific">Jiangella rhizosphaerae</name>
    <dbReference type="NCBI Taxonomy" id="2293569"/>
    <lineage>
        <taxon>Bacteria</taxon>
        <taxon>Bacillati</taxon>
        <taxon>Actinomycetota</taxon>
        <taxon>Actinomycetes</taxon>
        <taxon>Jiangellales</taxon>
        <taxon>Jiangellaceae</taxon>
        <taxon>Jiangella</taxon>
    </lineage>
</organism>
<dbReference type="InterPro" id="IPR050570">
    <property type="entry name" value="Cell_wall_metabolism_enzyme"/>
</dbReference>
<keyword evidence="4" id="KW-1185">Reference proteome</keyword>
<proteinExistence type="predicted"/>
<dbReference type="PANTHER" id="PTHR21666:SF270">
    <property type="entry name" value="MUREIN HYDROLASE ACTIVATOR ENVC"/>
    <property type="match status" value="1"/>
</dbReference>
<feature type="region of interest" description="Disordered" evidence="1">
    <location>
        <begin position="224"/>
        <end position="257"/>
    </location>
</feature>
<dbReference type="Gene3D" id="2.70.70.10">
    <property type="entry name" value="Glucose Permease (Domain IIA)"/>
    <property type="match status" value="1"/>
</dbReference>
<dbReference type="CDD" id="cd12797">
    <property type="entry name" value="M23_peptidase"/>
    <property type="match status" value="1"/>
</dbReference>
<feature type="region of interest" description="Disordered" evidence="1">
    <location>
        <begin position="1"/>
        <end position="32"/>
    </location>
</feature>
<dbReference type="EMBL" id="QUAL01000092">
    <property type="protein sequence ID" value="RIQ27112.1"/>
    <property type="molecule type" value="Genomic_DNA"/>
</dbReference>
<evidence type="ECO:0000313" key="4">
    <source>
        <dbReference type="Proteomes" id="UP000284057"/>
    </source>
</evidence>
<dbReference type="FunFam" id="2.70.70.10:FF:000013">
    <property type="entry name" value="Peptidase family M23"/>
    <property type="match status" value="1"/>
</dbReference>
<feature type="domain" description="M23ase beta-sheet core" evidence="2">
    <location>
        <begin position="152"/>
        <end position="246"/>
    </location>
</feature>
<comment type="caution">
    <text evidence="3">The sequence shown here is derived from an EMBL/GenBank/DDBJ whole genome shotgun (WGS) entry which is preliminary data.</text>
</comment>
<sequence length="257" mass="27000">MSSESLSPAKGSGVSQRSGSGRHRSRRRHVSVPSVVGSVAVAAAASGALAMPHAVGSTDSDGLNAIAQRPQQSGQPTEAGALDTLVAAEQSLAAETGEVAQEAHTRIVEQQRIEAAEAAARAEREAKRWLLPVDNYRITAGFGAGGSMWSNRHTGLDFAAPTGTEVRSLSSGEIIFAGYDGPYGNKIVIRHWDGTETWYCHLSRFVLRSGEVAPGEVIGRVGSTGNSTGPHLHLEVHPDGGDPVNPRSWLEDHGVDV</sequence>
<gene>
    <name evidence="3" type="ORF">DY240_10060</name>
</gene>
<dbReference type="GO" id="GO:0004222">
    <property type="term" value="F:metalloendopeptidase activity"/>
    <property type="evidence" value="ECO:0007669"/>
    <property type="project" value="TreeGrafter"/>
</dbReference>
<feature type="compositionally biased region" description="Basic residues" evidence="1">
    <location>
        <begin position="20"/>
        <end position="30"/>
    </location>
</feature>
<dbReference type="SUPFAM" id="SSF51261">
    <property type="entry name" value="Duplicated hybrid motif"/>
    <property type="match status" value="1"/>
</dbReference>
<protein>
    <submittedName>
        <fullName evidence="3">M23 family peptidase</fullName>
    </submittedName>
</protein>
<dbReference type="OrthoDB" id="1099523at2"/>
<name>A0A418KS59_9ACTN</name>
<dbReference type="InterPro" id="IPR011055">
    <property type="entry name" value="Dup_hybrid_motif"/>
</dbReference>